<evidence type="ECO:0000256" key="3">
    <source>
        <dbReference type="ARBA" id="ARBA00022723"/>
    </source>
</evidence>
<evidence type="ECO:0000256" key="7">
    <source>
        <dbReference type="RuleBase" id="RU000461"/>
    </source>
</evidence>
<dbReference type="GO" id="GO:0004497">
    <property type="term" value="F:monooxygenase activity"/>
    <property type="evidence" value="ECO:0007669"/>
    <property type="project" value="UniProtKB-KW"/>
</dbReference>
<keyword evidence="5 7" id="KW-0408">Iron</keyword>
<evidence type="ECO:0000313" key="8">
    <source>
        <dbReference type="EMBL" id="GLY76377.1"/>
    </source>
</evidence>
<dbReference type="GO" id="GO:0020037">
    <property type="term" value="F:heme binding"/>
    <property type="evidence" value="ECO:0007669"/>
    <property type="project" value="InterPro"/>
</dbReference>
<evidence type="ECO:0000313" key="9">
    <source>
        <dbReference type="Proteomes" id="UP001165135"/>
    </source>
</evidence>
<dbReference type="InterPro" id="IPR002397">
    <property type="entry name" value="Cyt_P450_B"/>
</dbReference>
<keyword evidence="6 7" id="KW-0503">Monooxygenase</keyword>
<accession>A0A9W6RLT0</accession>
<dbReference type="AlphaFoldDB" id="A0A9W6RLT0"/>
<reference evidence="8" key="1">
    <citation type="submission" date="2023-03" db="EMBL/GenBank/DDBJ databases">
        <title>Actinoallomurus iriomotensis NBRC 103681.</title>
        <authorList>
            <person name="Ichikawa N."/>
            <person name="Sato H."/>
            <person name="Tonouchi N."/>
        </authorList>
    </citation>
    <scope>NUCLEOTIDE SEQUENCE</scope>
    <source>
        <strain evidence="8">NBRC 103681</strain>
    </source>
</reference>
<evidence type="ECO:0000256" key="1">
    <source>
        <dbReference type="ARBA" id="ARBA00010617"/>
    </source>
</evidence>
<dbReference type="EMBL" id="BSTJ01000005">
    <property type="protein sequence ID" value="GLY76377.1"/>
    <property type="molecule type" value="Genomic_DNA"/>
</dbReference>
<dbReference type="GO" id="GO:0016705">
    <property type="term" value="F:oxidoreductase activity, acting on paired donors, with incorporation or reduction of molecular oxygen"/>
    <property type="evidence" value="ECO:0007669"/>
    <property type="project" value="InterPro"/>
</dbReference>
<sequence length="414" mass="45428">MARTEASYGAGIGRLGAVRPVEIDGEFVTAPRATYARLREQGPVHRALAPDGTRVWLVTRYEHVRQALADPRLSLDKAHSSGGYKGFSLPPALDANLLNMDPPAHTRLRRVVAKGFTPRQVERLRPRVQEIADELLDALDGREEIDLLPAYCAPLPINVICDLLGVDAADRRDFRSWTDGLLAPDTPQQARDALSSLYRFILDLIAARRAAPGEDMLSTLVRLRDGEDRLSENELTSAAFLVLFAGYENTMNLLGNGLVALLTRPDALARARAGLTPAAVDELLRFDPPPQLAIRRFPVADVELGGVTIPAGETVMLSLVSAHHDPDRFPDPERLDLGRADNPHLGFGHGPHYCLGASLARMEVEVGIGALLRRFPHLALAVAEDDLHWRNSFRNRGLRTLPVTLRAADGRRQA</sequence>
<comment type="caution">
    <text evidence="8">The sequence shown here is derived from an EMBL/GenBank/DDBJ whole genome shotgun (WGS) entry which is preliminary data.</text>
</comment>
<evidence type="ECO:0000256" key="2">
    <source>
        <dbReference type="ARBA" id="ARBA00022617"/>
    </source>
</evidence>
<dbReference type="PROSITE" id="PS00086">
    <property type="entry name" value="CYTOCHROME_P450"/>
    <property type="match status" value="1"/>
</dbReference>
<evidence type="ECO:0000256" key="6">
    <source>
        <dbReference type="ARBA" id="ARBA00023033"/>
    </source>
</evidence>
<protein>
    <submittedName>
        <fullName evidence="8">Cytochrome P450</fullName>
    </submittedName>
</protein>
<dbReference type="InterPro" id="IPR001128">
    <property type="entry name" value="Cyt_P450"/>
</dbReference>
<keyword evidence="2 7" id="KW-0349">Heme</keyword>
<keyword evidence="3 7" id="KW-0479">Metal-binding</keyword>
<dbReference type="Pfam" id="PF00067">
    <property type="entry name" value="p450"/>
    <property type="match status" value="1"/>
</dbReference>
<dbReference type="CDD" id="cd11029">
    <property type="entry name" value="CYP107-like"/>
    <property type="match status" value="1"/>
</dbReference>
<dbReference type="FunFam" id="1.10.630.10:FF:000018">
    <property type="entry name" value="Cytochrome P450 monooxygenase"/>
    <property type="match status" value="1"/>
</dbReference>
<organism evidence="8 9">
    <name type="scientific">Actinoallomurus iriomotensis</name>
    <dbReference type="NCBI Taxonomy" id="478107"/>
    <lineage>
        <taxon>Bacteria</taxon>
        <taxon>Bacillati</taxon>
        <taxon>Actinomycetota</taxon>
        <taxon>Actinomycetes</taxon>
        <taxon>Streptosporangiales</taxon>
        <taxon>Thermomonosporaceae</taxon>
        <taxon>Actinoallomurus</taxon>
    </lineage>
</organism>
<dbReference type="PANTHER" id="PTHR46696">
    <property type="entry name" value="P450, PUTATIVE (EUROFUNG)-RELATED"/>
    <property type="match status" value="1"/>
</dbReference>
<proteinExistence type="inferred from homology"/>
<dbReference type="Gene3D" id="1.10.630.10">
    <property type="entry name" value="Cytochrome P450"/>
    <property type="match status" value="1"/>
</dbReference>
<evidence type="ECO:0000256" key="4">
    <source>
        <dbReference type="ARBA" id="ARBA00023002"/>
    </source>
</evidence>
<dbReference type="PRINTS" id="PR00385">
    <property type="entry name" value="P450"/>
</dbReference>
<dbReference type="InterPro" id="IPR017972">
    <property type="entry name" value="Cyt_P450_CS"/>
</dbReference>
<name>A0A9W6RLT0_9ACTN</name>
<comment type="similarity">
    <text evidence="1 7">Belongs to the cytochrome P450 family.</text>
</comment>
<dbReference type="InterPro" id="IPR036396">
    <property type="entry name" value="Cyt_P450_sf"/>
</dbReference>
<dbReference type="Proteomes" id="UP001165135">
    <property type="component" value="Unassembled WGS sequence"/>
</dbReference>
<dbReference type="SUPFAM" id="SSF48264">
    <property type="entry name" value="Cytochrome P450"/>
    <property type="match status" value="1"/>
</dbReference>
<gene>
    <name evidence="8" type="ORF">Airi01_046440</name>
</gene>
<dbReference type="PANTHER" id="PTHR46696:SF1">
    <property type="entry name" value="CYTOCHROME P450 YJIB-RELATED"/>
    <property type="match status" value="1"/>
</dbReference>
<dbReference type="GO" id="GO:0005506">
    <property type="term" value="F:iron ion binding"/>
    <property type="evidence" value="ECO:0007669"/>
    <property type="project" value="InterPro"/>
</dbReference>
<keyword evidence="4 7" id="KW-0560">Oxidoreductase</keyword>
<evidence type="ECO:0000256" key="5">
    <source>
        <dbReference type="ARBA" id="ARBA00023004"/>
    </source>
</evidence>
<dbReference type="PRINTS" id="PR00359">
    <property type="entry name" value="BP450"/>
</dbReference>